<dbReference type="InterPro" id="IPR050482">
    <property type="entry name" value="Sensor_HK_TwoCompSys"/>
</dbReference>
<dbReference type="Proteomes" id="UP000247792">
    <property type="component" value="Unassembled WGS sequence"/>
</dbReference>
<dbReference type="Pfam" id="PF07730">
    <property type="entry name" value="HisKA_3"/>
    <property type="match status" value="1"/>
</dbReference>
<dbReference type="Gene3D" id="1.20.5.1930">
    <property type="match status" value="1"/>
</dbReference>
<evidence type="ECO:0000259" key="10">
    <source>
        <dbReference type="SMART" id="SM00387"/>
    </source>
</evidence>
<dbReference type="PANTHER" id="PTHR24421:SF59">
    <property type="entry name" value="OXYGEN SENSOR HISTIDINE KINASE NREB"/>
    <property type="match status" value="1"/>
</dbReference>
<comment type="caution">
    <text evidence="12">The sequence shown here is derived from an EMBL/GenBank/DDBJ whole genome shotgun (WGS) entry which is preliminary data.</text>
</comment>
<keyword evidence="4 9" id="KW-0812">Transmembrane</keyword>
<evidence type="ECO:0000256" key="8">
    <source>
        <dbReference type="ARBA" id="ARBA00023136"/>
    </source>
</evidence>
<keyword evidence="6 9" id="KW-1133">Transmembrane helix</keyword>
<dbReference type="Pfam" id="PF17200">
    <property type="entry name" value="sCache_2"/>
    <property type="match status" value="1"/>
</dbReference>
<reference evidence="12 13" key="1">
    <citation type="submission" date="2018-05" db="EMBL/GenBank/DDBJ databases">
        <title>Genomic Encyclopedia of Type Strains, Phase IV (KMG-IV): sequencing the most valuable type-strain genomes for metagenomic binning, comparative biology and taxonomic classification.</title>
        <authorList>
            <person name="Goeker M."/>
        </authorList>
    </citation>
    <scope>NUCLEOTIDE SEQUENCE [LARGE SCALE GENOMIC DNA]</scope>
    <source>
        <strain evidence="12 13">DSM 19792</strain>
    </source>
</reference>
<dbReference type="EMBL" id="QJKB01000010">
    <property type="protein sequence ID" value="PXX39717.1"/>
    <property type="molecule type" value="Genomic_DNA"/>
</dbReference>
<dbReference type="Gene3D" id="3.30.450.20">
    <property type="entry name" value="PAS domain"/>
    <property type="match status" value="1"/>
</dbReference>
<feature type="domain" description="Histidine kinase/HSP90-like ATPase" evidence="10">
    <location>
        <begin position="357"/>
        <end position="453"/>
    </location>
</feature>
<dbReference type="CDD" id="cd16917">
    <property type="entry name" value="HATPase_UhpB-NarQ-NarX-like"/>
    <property type="match status" value="1"/>
</dbReference>
<proteinExistence type="predicted"/>
<dbReference type="AlphaFoldDB" id="A0A318J0E4"/>
<evidence type="ECO:0000256" key="2">
    <source>
        <dbReference type="ARBA" id="ARBA00022475"/>
    </source>
</evidence>
<dbReference type="Gene3D" id="3.30.565.10">
    <property type="entry name" value="Histidine kinase-like ATPase, C-terminal domain"/>
    <property type="match status" value="1"/>
</dbReference>
<dbReference type="InterPro" id="IPR003594">
    <property type="entry name" value="HATPase_dom"/>
</dbReference>
<feature type="domain" description="Single Cache" evidence="11">
    <location>
        <begin position="42"/>
        <end position="132"/>
    </location>
</feature>
<accession>A0A318J0E4</accession>
<dbReference type="PANTHER" id="PTHR24421">
    <property type="entry name" value="NITRATE/NITRITE SENSOR PROTEIN NARX-RELATED"/>
    <property type="match status" value="1"/>
</dbReference>
<evidence type="ECO:0000256" key="6">
    <source>
        <dbReference type="ARBA" id="ARBA00022989"/>
    </source>
</evidence>
<protein>
    <submittedName>
        <fullName evidence="12">Signal transduction histidine kinase</fullName>
    </submittedName>
</protein>
<name>A0A318J0E4_9BURK</name>
<keyword evidence="13" id="KW-1185">Reference proteome</keyword>
<keyword evidence="7" id="KW-0902">Two-component regulatory system</keyword>
<dbReference type="SUPFAM" id="SSF55874">
    <property type="entry name" value="ATPase domain of HSP90 chaperone/DNA topoisomerase II/histidine kinase"/>
    <property type="match status" value="1"/>
</dbReference>
<keyword evidence="8 9" id="KW-0472">Membrane</keyword>
<keyword evidence="2" id="KW-1003">Cell membrane</keyword>
<dbReference type="InterPro" id="IPR036890">
    <property type="entry name" value="HATPase_C_sf"/>
</dbReference>
<dbReference type="GO" id="GO:0046983">
    <property type="term" value="F:protein dimerization activity"/>
    <property type="evidence" value="ECO:0007669"/>
    <property type="project" value="InterPro"/>
</dbReference>
<sequence length="455" mass="49786">MKLRHKIIFLAIAPLLLAFAGIAAAVFYQATFLAKQQRSTVEQAYISSKEAELKHYVTLGTAAIAHLYNSKQQGQATQEEAKKILAALDFGDDGYFYIYDLQGKNLMHPRQTDLVGKDLWGMTDPQGNFTIQNLINKAKAGGGAIRYMWVKPSTQKLMPKLGYVVMLEQWGWMLGTGIYLDDVDDALNKIDIQVAKNIQSTMSWIAGIAIISALLIALSGLALNISESRLAEAKLKVLAQSVVSSQEDERARLSRDLHDGLSQLLVSVKLQIESGQVKLHQASAGPEAAKLSFARATDQLNEALSEVRRISHNLRPALLDDLGLVAAFEHLADEFEHASNLPVSFHAAGEFHALDEISNTVLFRVAQEALTNIHKHAQQVSHVNVQLLSDAEGIRLIISDDGRGFDIKGVANHPHRGIGLSNMRERLAAINGRLELQSDTSGTTVTASLSNGEKK</sequence>
<evidence type="ECO:0000313" key="12">
    <source>
        <dbReference type="EMBL" id="PXX39717.1"/>
    </source>
</evidence>
<evidence type="ECO:0000313" key="13">
    <source>
        <dbReference type="Proteomes" id="UP000247792"/>
    </source>
</evidence>
<gene>
    <name evidence="12" type="ORF">DFR42_11083</name>
</gene>
<dbReference type="GO" id="GO:0005886">
    <property type="term" value="C:plasma membrane"/>
    <property type="evidence" value="ECO:0007669"/>
    <property type="project" value="UniProtKB-SubCell"/>
</dbReference>
<dbReference type="Pfam" id="PF02518">
    <property type="entry name" value="HATPase_c"/>
    <property type="match status" value="1"/>
</dbReference>
<dbReference type="OrthoDB" id="9797605at2"/>
<dbReference type="GO" id="GO:0000155">
    <property type="term" value="F:phosphorelay sensor kinase activity"/>
    <property type="evidence" value="ECO:0007669"/>
    <property type="project" value="InterPro"/>
</dbReference>
<dbReference type="SMART" id="SM01049">
    <property type="entry name" value="Cache_2"/>
    <property type="match status" value="1"/>
</dbReference>
<comment type="subcellular location">
    <subcellularLocation>
        <location evidence="1">Cell membrane</location>
        <topology evidence="1">Multi-pass membrane protein</topology>
    </subcellularLocation>
</comment>
<evidence type="ECO:0000259" key="11">
    <source>
        <dbReference type="SMART" id="SM01049"/>
    </source>
</evidence>
<keyword evidence="3" id="KW-0808">Transferase</keyword>
<evidence type="ECO:0000256" key="9">
    <source>
        <dbReference type="SAM" id="Phobius"/>
    </source>
</evidence>
<dbReference type="PIRSF" id="PIRSF037314">
    <property type="entry name" value="STHK_MctS"/>
    <property type="match status" value="1"/>
</dbReference>
<dbReference type="SMART" id="SM00387">
    <property type="entry name" value="HATPase_c"/>
    <property type="match status" value="1"/>
</dbReference>
<dbReference type="InterPro" id="IPR033480">
    <property type="entry name" value="sCache_2"/>
</dbReference>
<evidence type="ECO:0000256" key="1">
    <source>
        <dbReference type="ARBA" id="ARBA00004651"/>
    </source>
</evidence>
<feature type="transmembrane region" description="Helical" evidence="9">
    <location>
        <begin position="204"/>
        <end position="226"/>
    </location>
</feature>
<keyword evidence="5 12" id="KW-0418">Kinase</keyword>
<evidence type="ECO:0000256" key="3">
    <source>
        <dbReference type="ARBA" id="ARBA00022679"/>
    </source>
</evidence>
<evidence type="ECO:0000256" key="7">
    <source>
        <dbReference type="ARBA" id="ARBA00023012"/>
    </source>
</evidence>
<organism evidence="12 13">
    <name type="scientific">Undibacterium pigrum</name>
    <dbReference type="NCBI Taxonomy" id="401470"/>
    <lineage>
        <taxon>Bacteria</taxon>
        <taxon>Pseudomonadati</taxon>
        <taxon>Pseudomonadota</taxon>
        <taxon>Betaproteobacteria</taxon>
        <taxon>Burkholderiales</taxon>
        <taxon>Oxalobacteraceae</taxon>
        <taxon>Undibacterium</taxon>
    </lineage>
</organism>
<evidence type="ECO:0000256" key="5">
    <source>
        <dbReference type="ARBA" id="ARBA00022777"/>
    </source>
</evidence>
<dbReference type="InterPro" id="IPR011712">
    <property type="entry name" value="Sig_transdc_His_kin_sub3_dim/P"/>
</dbReference>
<dbReference type="RefSeq" id="WP_110257374.1">
    <property type="nucleotide sequence ID" value="NZ_QJKB01000010.1"/>
</dbReference>
<evidence type="ECO:0000256" key="4">
    <source>
        <dbReference type="ARBA" id="ARBA00022692"/>
    </source>
</evidence>
<dbReference type="InterPro" id="IPR017171">
    <property type="entry name" value="Sig_transdc_His_kinase_MctS"/>
</dbReference>